<dbReference type="Proteomes" id="UP001596241">
    <property type="component" value="Unassembled WGS sequence"/>
</dbReference>
<dbReference type="Gene3D" id="2.60.40.10">
    <property type="entry name" value="Immunoglobulins"/>
    <property type="match status" value="1"/>
</dbReference>
<name>A0ABW1FS02_9ACTN</name>
<reference evidence="3" key="1">
    <citation type="journal article" date="2019" name="Int. J. Syst. Evol. Microbiol.">
        <title>The Global Catalogue of Microorganisms (GCM) 10K type strain sequencing project: providing services to taxonomists for standard genome sequencing and annotation.</title>
        <authorList>
            <consortium name="The Broad Institute Genomics Platform"/>
            <consortium name="The Broad Institute Genome Sequencing Center for Infectious Disease"/>
            <person name="Wu L."/>
            <person name="Ma J."/>
        </authorList>
    </citation>
    <scope>NUCLEOTIDE SEQUENCE [LARGE SCALE GENOMIC DNA]</scope>
    <source>
        <strain evidence="3">CGMCC 1.15809</strain>
    </source>
</reference>
<accession>A0ABW1FS02</accession>
<organism evidence="2 3">
    <name type="scientific">Streptomyces ramulosus</name>
    <dbReference type="NCBI Taxonomy" id="47762"/>
    <lineage>
        <taxon>Bacteria</taxon>
        <taxon>Bacillati</taxon>
        <taxon>Actinomycetota</taxon>
        <taxon>Actinomycetes</taxon>
        <taxon>Kitasatosporales</taxon>
        <taxon>Streptomycetaceae</taxon>
        <taxon>Streptomyces</taxon>
    </lineage>
</organism>
<proteinExistence type="predicted"/>
<evidence type="ECO:0000313" key="3">
    <source>
        <dbReference type="Proteomes" id="UP001596241"/>
    </source>
</evidence>
<protein>
    <recommendedName>
        <fullName evidence="4">Lipoprotein</fullName>
    </recommendedName>
</protein>
<keyword evidence="1" id="KW-0732">Signal</keyword>
<keyword evidence="3" id="KW-1185">Reference proteome</keyword>
<feature type="chain" id="PRO_5046989952" description="Lipoprotein" evidence="1">
    <location>
        <begin position="28"/>
        <end position="394"/>
    </location>
</feature>
<dbReference type="EMBL" id="JBHSPW010000012">
    <property type="protein sequence ID" value="MFC5895869.1"/>
    <property type="molecule type" value="Genomic_DNA"/>
</dbReference>
<dbReference type="RefSeq" id="WP_345078321.1">
    <property type="nucleotide sequence ID" value="NZ_BAAAWG010000002.1"/>
</dbReference>
<gene>
    <name evidence="2" type="ORF">ACFP3M_24030</name>
</gene>
<evidence type="ECO:0000256" key="1">
    <source>
        <dbReference type="SAM" id="SignalP"/>
    </source>
</evidence>
<feature type="signal peptide" evidence="1">
    <location>
        <begin position="1"/>
        <end position="27"/>
    </location>
</feature>
<sequence length="394" mass="41812">MKPARSAARVTSLAVLPLVLLTTGVQASASPAKDAGDPASAFSLSALRANDMTDVSGFSARSAQGKALDAQGIGVMRTESGRTAVVDRSMADQGIVSATGRGFVDLSWQGYAPDARYVITRDDREIATLAPGVTAYHDTQVTPGAVHHYRVAPVLPAEGSPKARVWGMQVSVPAAGKNENTVAALRKQAVSHATAAAAAKTTTLTWMTFIPQKRINAPAAGCDYGKGYQFAGDGHSKFDWKSSKYRTALHAMITWKSKSVKGYKDVHASHVYKKSTGKRVATKTATAKYMKAKKLGSGKNYVDVRMVTHAANPFCKGLGGVKGAIDGALSMHLTKSGNYSIISGKHRLMPNHYIYLYNGGKVTSVYKRKYASAACLIGSVACPEADLTGYRGKF</sequence>
<comment type="caution">
    <text evidence="2">The sequence shown here is derived from an EMBL/GenBank/DDBJ whole genome shotgun (WGS) entry which is preliminary data.</text>
</comment>
<evidence type="ECO:0008006" key="4">
    <source>
        <dbReference type="Google" id="ProtNLM"/>
    </source>
</evidence>
<evidence type="ECO:0000313" key="2">
    <source>
        <dbReference type="EMBL" id="MFC5895869.1"/>
    </source>
</evidence>
<dbReference type="InterPro" id="IPR013783">
    <property type="entry name" value="Ig-like_fold"/>
</dbReference>